<dbReference type="PANTHER" id="PTHR38445:SF12">
    <property type="entry name" value="GNTR-FAMILY TRANSCRIPTIONAL REGULATOR"/>
    <property type="match status" value="1"/>
</dbReference>
<name>A0A3S9H7E6_9LACT</name>
<dbReference type="SMART" id="SM00345">
    <property type="entry name" value="HTH_GNTR"/>
    <property type="match status" value="1"/>
</dbReference>
<evidence type="ECO:0000259" key="4">
    <source>
        <dbReference type="PROSITE" id="PS50949"/>
    </source>
</evidence>
<keyword evidence="2" id="KW-0238">DNA-binding</keyword>
<dbReference type="Gene3D" id="1.10.10.10">
    <property type="entry name" value="Winged helix-like DNA-binding domain superfamily/Winged helix DNA-binding domain"/>
    <property type="match status" value="1"/>
</dbReference>
<proteinExistence type="predicted"/>
<evidence type="ECO:0000256" key="1">
    <source>
        <dbReference type="ARBA" id="ARBA00023015"/>
    </source>
</evidence>
<evidence type="ECO:0000313" key="6">
    <source>
        <dbReference type="Proteomes" id="UP000273326"/>
    </source>
</evidence>
<dbReference type="CDD" id="cd07377">
    <property type="entry name" value="WHTH_GntR"/>
    <property type="match status" value="1"/>
</dbReference>
<dbReference type="PROSITE" id="PS50949">
    <property type="entry name" value="HTH_GNTR"/>
    <property type="match status" value="1"/>
</dbReference>
<dbReference type="OrthoDB" id="9801546at2"/>
<dbReference type="EMBL" id="CP034465">
    <property type="protein sequence ID" value="AZP03267.1"/>
    <property type="molecule type" value="Genomic_DNA"/>
</dbReference>
<dbReference type="InterPro" id="IPR036388">
    <property type="entry name" value="WH-like_DNA-bd_sf"/>
</dbReference>
<feature type="domain" description="HTH gntR-type" evidence="4">
    <location>
        <begin position="11"/>
        <end position="78"/>
    </location>
</feature>
<dbReference type="PANTHER" id="PTHR38445">
    <property type="entry name" value="HTH-TYPE TRANSCRIPTIONAL REPRESSOR YTRA"/>
    <property type="match status" value="1"/>
</dbReference>
<dbReference type="InterPro" id="IPR036390">
    <property type="entry name" value="WH_DNA-bd_sf"/>
</dbReference>
<dbReference type="GO" id="GO:0003677">
    <property type="term" value="F:DNA binding"/>
    <property type="evidence" value="ECO:0007669"/>
    <property type="project" value="UniProtKB-KW"/>
</dbReference>
<keyword evidence="1" id="KW-0805">Transcription regulation</keyword>
<gene>
    <name evidence="5" type="ORF">EJN90_00510</name>
</gene>
<accession>A0A3S9H7E6</accession>
<dbReference type="KEGG" id="jeh:EJN90_00510"/>
<dbReference type="InterPro" id="IPR000524">
    <property type="entry name" value="Tscrpt_reg_HTH_GntR"/>
</dbReference>
<dbReference type="AlphaFoldDB" id="A0A3S9H7E6"/>
<evidence type="ECO:0000256" key="3">
    <source>
        <dbReference type="ARBA" id="ARBA00023163"/>
    </source>
</evidence>
<sequence length="128" mass="14505">MFIEVETTSTIPIYTQLINQIKKAIVKRELTEGDYLPSVRILASDLSVNMHTVNKAYNLLTDEGILLKSNKGYTISPIENREATPELASEIQARLEEILVDAFVHECSEELITEWIAKISVKLRKGEE</sequence>
<dbReference type="GO" id="GO:0003700">
    <property type="term" value="F:DNA-binding transcription factor activity"/>
    <property type="evidence" value="ECO:0007669"/>
    <property type="project" value="InterPro"/>
</dbReference>
<protein>
    <submittedName>
        <fullName evidence="5">GntR family transcriptional regulator</fullName>
    </submittedName>
</protein>
<dbReference type="RefSeq" id="WP_126108368.1">
    <property type="nucleotide sequence ID" value="NZ_CP034465.1"/>
</dbReference>
<evidence type="ECO:0000313" key="5">
    <source>
        <dbReference type="EMBL" id="AZP03267.1"/>
    </source>
</evidence>
<dbReference type="SUPFAM" id="SSF46785">
    <property type="entry name" value="Winged helix' DNA-binding domain"/>
    <property type="match status" value="1"/>
</dbReference>
<reference evidence="6" key="1">
    <citation type="submission" date="2018-12" db="EMBL/GenBank/DDBJ databases">
        <title>Complete genome sequencing of Jeotgalibaca sp. H21T32.</title>
        <authorList>
            <person name="Bae J.-W."/>
            <person name="Lee S.-Y."/>
        </authorList>
    </citation>
    <scope>NUCLEOTIDE SEQUENCE [LARGE SCALE GENOMIC DNA]</scope>
    <source>
        <strain evidence="6">H21T32</strain>
    </source>
</reference>
<keyword evidence="6" id="KW-1185">Reference proteome</keyword>
<evidence type="ECO:0000256" key="2">
    <source>
        <dbReference type="ARBA" id="ARBA00023125"/>
    </source>
</evidence>
<dbReference type="Pfam" id="PF00392">
    <property type="entry name" value="GntR"/>
    <property type="match status" value="1"/>
</dbReference>
<dbReference type="Proteomes" id="UP000273326">
    <property type="component" value="Chromosome"/>
</dbReference>
<keyword evidence="3" id="KW-0804">Transcription</keyword>
<organism evidence="5 6">
    <name type="scientific">Jeotgalibaca ciconiae</name>
    <dbReference type="NCBI Taxonomy" id="2496265"/>
    <lineage>
        <taxon>Bacteria</taxon>
        <taxon>Bacillati</taxon>
        <taxon>Bacillota</taxon>
        <taxon>Bacilli</taxon>
        <taxon>Lactobacillales</taxon>
        <taxon>Carnobacteriaceae</taxon>
        <taxon>Jeotgalibaca</taxon>
    </lineage>
</organism>